<reference evidence="1" key="1">
    <citation type="journal article" date="2021" name="Antonie Van Leeuwenhoek">
        <title>Draft genome and description of Waterburya agarophytonicola gen. nov. sp. nov. (Pleurocapsales, Cyanobacteria): a seaweed symbiont.</title>
        <authorList>
            <person name="Bonthond G."/>
            <person name="Shalygin S."/>
            <person name="Bayer T."/>
            <person name="Weinberger F."/>
        </authorList>
    </citation>
    <scope>NUCLEOTIDE SEQUENCE</scope>
    <source>
        <strain evidence="1">KI4</strain>
    </source>
</reference>
<proteinExistence type="predicted"/>
<protein>
    <recommendedName>
        <fullName evidence="3">Response regulatory domain-containing protein</fullName>
    </recommendedName>
</protein>
<gene>
    <name evidence="1" type="ORF">I4641_06460</name>
</gene>
<dbReference type="Proteomes" id="UP000729733">
    <property type="component" value="Unassembled WGS sequence"/>
</dbReference>
<evidence type="ECO:0008006" key="3">
    <source>
        <dbReference type="Google" id="ProtNLM"/>
    </source>
</evidence>
<dbReference type="InterPro" id="IPR011006">
    <property type="entry name" value="CheY-like_superfamily"/>
</dbReference>
<keyword evidence="2" id="KW-1185">Reference proteome</keyword>
<evidence type="ECO:0000313" key="1">
    <source>
        <dbReference type="EMBL" id="MCC0176620.1"/>
    </source>
</evidence>
<dbReference type="RefSeq" id="WP_229639658.1">
    <property type="nucleotide sequence ID" value="NZ_JADWDC010000011.1"/>
</dbReference>
<accession>A0A964FEG3</accession>
<organism evidence="1 2">
    <name type="scientific">Waterburya agarophytonicola KI4</name>
    <dbReference type="NCBI Taxonomy" id="2874699"/>
    <lineage>
        <taxon>Bacteria</taxon>
        <taxon>Bacillati</taxon>
        <taxon>Cyanobacteriota</taxon>
        <taxon>Cyanophyceae</taxon>
        <taxon>Pleurocapsales</taxon>
        <taxon>Hyellaceae</taxon>
        <taxon>Waterburya</taxon>
        <taxon>Waterburya agarophytonicola</taxon>
    </lineage>
</organism>
<dbReference type="EMBL" id="JADWDC010000011">
    <property type="protein sequence ID" value="MCC0176620.1"/>
    <property type="molecule type" value="Genomic_DNA"/>
</dbReference>
<dbReference type="AlphaFoldDB" id="A0A964FEG3"/>
<dbReference type="SUPFAM" id="SSF52172">
    <property type="entry name" value="CheY-like"/>
    <property type="match status" value="1"/>
</dbReference>
<sequence>MNPHTIGDSTFPTILIVQEKIVKIGSDSLILTLFNKVYISQKQNKIVLSWIQQNQPNLIILELNKSLEENCSSLITLLRSDWLTRDIPIVVTGNSFVLRAIKNLDYNTFLKTPYSSRELEKVVCSLTHLSACKVFA</sequence>
<evidence type="ECO:0000313" key="2">
    <source>
        <dbReference type="Proteomes" id="UP000729733"/>
    </source>
</evidence>
<name>A0A964FEG3_9CYAN</name>
<comment type="caution">
    <text evidence="1">The sequence shown here is derived from an EMBL/GenBank/DDBJ whole genome shotgun (WGS) entry which is preliminary data.</text>
</comment>